<evidence type="ECO:0000256" key="1">
    <source>
        <dbReference type="SAM" id="Coils"/>
    </source>
</evidence>
<evidence type="ECO:0000259" key="3">
    <source>
        <dbReference type="Pfam" id="PF15866"/>
    </source>
</evidence>
<feature type="region of interest" description="Disordered" evidence="2">
    <location>
        <begin position="368"/>
        <end position="400"/>
    </location>
</feature>
<dbReference type="Proteomes" id="UP000504634">
    <property type="component" value="Unplaced"/>
</dbReference>
<dbReference type="RefSeq" id="XP_030372219.1">
    <property type="nucleotide sequence ID" value="XM_030516359.1"/>
</dbReference>
<keyword evidence="4" id="KW-1185">Reference proteome</keyword>
<proteinExistence type="predicted"/>
<evidence type="ECO:0000313" key="5">
    <source>
        <dbReference type="RefSeq" id="XP_030372219.1"/>
    </source>
</evidence>
<keyword evidence="1" id="KW-0175">Coiled coil</keyword>
<feature type="compositionally biased region" description="Basic and acidic residues" evidence="2">
    <location>
        <begin position="60"/>
        <end position="84"/>
    </location>
</feature>
<organism evidence="4 5">
    <name type="scientific">Drosophila lebanonensis</name>
    <name type="common">Fruit fly</name>
    <name type="synonym">Scaptodrosophila lebanonensis</name>
    <dbReference type="NCBI Taxonomy" id="7225"/>
    <lineage>
        <taxon>Eukaryota</taxon>
        <taxon>Metazoa</taxon>
        <taxon>Ecdysozoa</taxon>
        <taxon>Arthropoda</taxon>
        <taxon>Hexapoda</taxon>
        <taxon>Insecta</taxon>
        <taxon>Pterygota</taxon>
        <taxon>Neoptera</taxon>
        <taxon>Endopterygota</taxon>
        <taxon>Diptera</taxon>
        <taxon>Brachycera</taxon>
        <taxon>Muscomorpha</taxon>
        <taxon>Ephydroidea</taxon>
        <taxon>Drosophilidae</taxon>
        <taxon>Scaptodrosophila</taxon>
    </lineage>
</organism>
<evidence type="ECO:0000256" key="2">
    <source>
        <dbReference type="SAM" id="MobiDB-lite"/>
    </source>
</evidence>
<feature type="region of interest" description="Disordered" evidence="2">
    <location>
        <begin position="55"/>
        <end position="95"/>
    </location>
</feature>
<feature type="compositionally biased region" description="Polar residues" evidence="2">
    <location>
        <begin position="368"/>
        <end position="382"/>
    </location>
</feature>
<protein>
    <submittedName>
        <fullName evidence="5">Uncharacterized protein LOC115622424</fullName>
    </submittedName>
</protein>
<feature type="coiled-coil region" evidence="1">
    <location>
        <begin position="442"/>
        <end position="476"/>
    </location>
</feature>
<feature type="region of interest" description="Disordered" evidence="2">
    <location>
        <begin position="513"/>
        <end position="625"/>
    </location>
</feature>
<feature type="domain" description="DUF4729" evidence="3">
    <location>
        <begin position="820"/>
        <end position="1001"/>
    </location>
</feature>
<dbReference type="OrthoDB" id="7967959at2759"/>
<dbReference type="Pfam" id="PF15866">
    <property type="entry name" value="DUF4729"/>
    <property type="match status" value="1"/>
</dbReference>
<dbReference type="AlphaFoldDB" id="A0A6J2T898"/>
<feature type="compositionally biased region" description="Basic and acidic residues" evidence="2">
    <location>
        <begin position="309"/>
        <end position="322"/>
    </location>
</feature>
<name>A0A6J2T898_DROLE</name>
<dbReference type="InterPro" id="IPR031732">
    <property type="entry name" value="DUF4729"/>
</dbReference>
<feature type="compositionally biased region" description="Basic and acidic residues" evidence="2">
    <location>
        <begin position="520"/>
        <end position="556"/>
    </location>
</feature>
<evidence type="ECO:0000313" key="4">
    <source>
        <dbReference type="Proteomes" id="UP000504634"/>
    </source>
</evidence>
<accession>A0A6J2T898</accession>
<dbReference type="GeneID" id="115622424"/>
<feature type="compositionally biased region" description="Basic and acidic residues" evidence="2">
    <location>
        <begin position="284"/>
        <end position="301"/>
    </location>
</feature>
<feature type="region of interest" description="Disordered" evidence="2">
    <location>
        <begin position="275"/>
        <end position="353"/>
    </location>
</feature>
<feature type="compositionally biased region" description="Basic and acidic residues" evidence="2">
    <location>
        <begin position="581"/>
        <end position="595"/>
    </location>
</feature>
<sequence>MYVCTSCGHQTDSVSTAHEYEHRRLTHNHCERCIDGVSGHCTACNGDSFFFKINSPDPTARPEERPAVPEQKSNELDDGKKTNGADDDNISSTGSELETVRHKCAFLQRLRSLNAQNWATEAVDPPAGLPPVIPPPPRRPLHHDLRKNPPAMDAYGEEQLLTYSAYRAPSPVRMPRSIYSERPRAISEQRKKRASVLFHHRRAASLAKEPMAHSSAVFDKEKGLHDRMARLKHWRGLENLAASMATRRFADFEPVPQQPRQPLVRSCIEKGVAHLGGPSFVHRNSSEMKRGHDSWERNRLNDDDDNDDDVRYQESGRYKVDDIPPTGRHKRSPTPPPKCGKQAKRKESYQYAQPRLTAKELKRLQQCYGTDDQSGPGTSNQPRGRANKELQPPHSRKAGGAVVISDQDDELNSSNSLEILSTQPSSMDELGYAVPSRLQAQLTQKQQRIMDLDDMRHRIEEEAQRTKMELYELQCQKQFEAERYRGWHRNEKVTRMPRIKALGKFAIREQEVKLRKHKEKALERTARSRERAEKSRERAGRSREQEQNSRDRERGGRSYKINKLVLPSNQVKPEDVEEDAEGRKEKLDDSLDQKLDCLMNTVKETSRPGKQDNGYNEDNRKKGTAGKWIQPERSECFEPTAPPLREVWISWGGEENEKKRLDTDSSSDAMALTISESISETSESTTIIYPSKSTTVKVGKLKVPVGRRRRNSRVCMSGAFPSYETFMKSATLPKRVGRLRSLVSNVQRAVYRGFACDPKPYVQHFKKNAVVCFGRNVPPEPQFETIQCSASELETMLQLKPHILQYDVPKPLVIGRSPINCPDGDCARLAFISDFNKHLLHDHRALTMERIGLRQTKTFFLDTRVTLLNKAKCHMLYLVRDKIYDQQSDEMRDLLPVLVMTARVNLVEAFGYGDSLQRQRKNIACETELFLIWMTSLVPSNMRITGTLSVWPTTRPEMVESLYVHTSEVYDIRGPPELPAICRSNSTLILPGEIVKRMTNNGKDFIGVQVQIY</sequence>
<gene>
    <name evidence="5" type="primary">LOC115622424</name>
</gene>
<reference evidence="5" key="1">
    <citation type="submission" date="2025-08" db="UniProtKB">
        <authorList>
            <consortium name="RefSeq"/>
        </authorList>
    </citation>
    <scope>IDENTIFICATION</scope>
    <source>
        <strain evidence="5">11010-0011.00</strain>
        <tissue evidence="5">Whole body</tissue>
    </source>
</reference>